<dbReference type="GeneID" id="63849201"/>
<evidence type="ECO:0000313" key="2">
    <source>
        <dbReference type="Proteomes" id="UP000800039"/>
    </source>
</evidence>
<dbReference type="AlphaFoldDB" id="A0A9P4GI61"/>
<comment type="caution">
    <text evidence="1">The sequence shown here is derived from an EMBL/GenBank/DDBJ whole genome shotgun (WGS) entry which is preliminary data.</text>
</comment>
<gene>
    <name evidence="1" type="ORF">K460DRAFT_356266</name>
</gene>
<reference evidence="1" key="1">
    <citation type="submission" date="2020-01" db="EMBL/GenBank/DDBJ databases">
        <authorList>
            <consortium name="DOE Joint Genome Institute"/>
            <person name="Haridas S."/>
            <person name="Albert R."/>
            <person name="Binder M."/>
            <person name="Bloem J."/>
            <person name="Labutti K."/>
            <person name="Salamov A."/>
            <person name="Andreopoulos B."/>
            <person name="Baker S.E."/>
            <person name="Barry K."/>
            <person name="Bills G."/>
            <person name="Bluhm B.H."/>
            <person name="Cannon C."/>
            <person name="Castanera R."/>
            <person name="Culley D.E."/>
            <person name="Daum C."/>
            <person name="Ezra D."/>
            <person name="Gonzalez J.B."/>
            <person name="Henrissat B."/>
            <person name="Kuo A."/>
            <person name="Liang C."/>
            <person name="Lipzen A."/>
            <person name="Lutzoni F."/>
            <person name="Magnuson J."/>
            <person name="Mondo S."/>
            <person name="Nolan M."/>
            <person name="Ohm R."/>
            <person name="Pangilinan J."/>
            <person name="Park H.-J."/>
            <person name="Ramirez L."/>
            <person name="Alfaro M."/>
            <person name="Sun H."/>
            <person name="Tritt A."/>
            <person name="Yoshinaga Y."/>
            <person name="Zwiers L.-H."/>
            <person name="Turgeon B.G."/>
            <person name="Goodwin S.B."/>
            <person name="Spatafora J.W."/>
            <person name="Crous P.W."/>
            <person name="Grigoriev I.V."/>
        </authorList>
    </citation>
    <scope>NUCLEOTIDE SEQUENCE</scope>
    <source>
        <strain evidence="1">CBS 394.84</strain>
    </source>
</reference>
<organism evidence="1 2">
    <name type="scientific">Cucurbitaria berberidis CBS 394.84</name>
    <dbReference type="NCBI Taxonomy" id="1168544"/>
    <lineage>
        <taxon>Eukaryota</taxon>
        <taxon>Fungi</taxon>
        <taxon>Dikarya</taxon>
        <taxon>Ascomycota</taxon>
        <taxon>Pezizomycotina</taxon>
        <taxon>Dothideomycetes</taxon>
        <taxon>Pleosporomycetidae</taxon>
        <taxon>Pleosporales</taxon>
        <taxon>Pleosporineae</taxon>
        <taxon>Cucurbitariaceae</taxon>
        <taxon>Cucurbitaria</taxon>
    </lineage>
</organism>
<name>A0A9P4GI61_9PLEO</name>
<dbReference type="EMBL" id="ML976616">
    <property type="protein sequence ID" value="KAF1846613.1"/>
    <property type="molecule type" value="Genomic_DNA"/>
</dbReference>
<proteinExistence type="predicted"/>
<accession>A0A9P4GI61</accession>
<dbReference type="Proteomes" id="UP000800039">
    <property type="component" value="Unassembled WGS sequence"/>
</dbReference>
<protein>
    <submittedName>
        <fullName evidence="1">Uncharacterized protein</fullName>
    </submittedName>
</protein>
<sequence length="199" mass="21669">MASSPSPLPVASRCCLHHLDASLRLAGLSPARATAITAICCLTRDFGPNHISHLMPFQPPSPSIVVLWLGLDSGISMAITASLYECHSGPSLDRSLGQPLQYDERVRTCRRAVPAAGRSYRCRRLAAKWLRAPCSPLCSSDSRVAPNSTIYNCIYHDSTMWSTHRKVDMQSTQSAIYLTINNPGGKRAAVGTLYAIKRS</sequence>
<keyword evidence="2" id="KW-1185">Reference proteome</keyword>
<dbReference type="RefSeq" id="XP_040789176.1">
    <property type="nucleotide sequence ID" value="XM_040931949.1"/>
</dbReference>
<evidence type="ECO:0000313" key="1">
    <source>
        <dbReference type="EMBL" id="KAF1846613.1"/>
    </source>
</evidence>